<dbReference type="Gene3D" id="3.90.1720.10">
    <property type="entry name" value="endopeptidase domain like (from Nostoc punctiforme)"/>
    <property type="match status" value="1"/>
</dbReference>
<reference evidence="8 9" key="1">
    <citation type="submission" date="2020-12" db="EMBL/GenBank/DDBJ databases">
        <title>Microbacterium sp. HY060.</title>
        <authorList>
            <person name="Zhou J."/>
        </authorList>
    </citation>
    <scope>NUCLEOTIDE SEQUENCE [LARGE SCALE GENOMIC DNA]</scope>
    <source>
        <strain evidence="8 9">HY60</strain>
    </source>
</reference>
<dbReference type="PANTHER" id="PTHR47359:SF3">
    <property type="entry name" value="NLP_P60 DOMAIN-CONTAINING PROTEIN-RELATED"/>
    <property type="match status" value="1"/>
</dbReference>
<feature type="region of interest" description="Disordered" evidence="5">
    <location>
        <begin position="1"/>
        <end position="74"/>
    </location>
</feature>
<feature type="compositionally biased region" description="Basic and acidic residues" evidence="5">
    <location>
        <begin position="156"/>
        <end position="168"/>
    </location>
</feature>
<dbReference type="EMBL" id="CP061169">
    <property type="protein sequence ID" value="QPZ37352.1"/>
    <property type="molecule type" value="Genomic_DNA"/>
</dbReference>
<dbReference type="InterPro" id="IPR000064">
    <property type="entry name" value="NLP_P60_dom"/>
</dbReference>
<dbReference type="InterPro" id="IPR051794">
    <property type="entry name" value="PG_Endopeptidase_C40"/>
</dbReference>
<evidence type="ECO:0000256" key="6">
    <source>
        <dbReference type="SAM" id="Phobius"/>
    </source>
</evidence>
<protein>
    <submittedName>
        <fullName evidence="8">C40 family peptidase</fullName>
    </submittedName>
</protein>
<evidence type="ECO:0000256" key="4">
    <source>
        <dbReference type="ARBA" id="ARBA00022807"/>
    </source>
</evidence>
<feature type="domain" description="NlpC/P60" evidence="7">
    <location>
        <begin position="191"/>
        <end position="301"/>
    </location>
</feature>
<feature type="region of interest" description="Disordered" evidence="5">
    <location>
        <begin position="151"/>
        <end position="188"/>
    </location>
</feature>
<keyword evidence="2" id="KW-0645">Protease</keyword>
<keyword evidence="3" id="KW-0378">Hydrolase</keyword>
<keyword evidence="4" id="KW-0788">Thiol protease</keyword>
<evidence type="ECO:0000256" key="1">
    <source>
        <dbReference type="ARBA" id="ARBA00007074"/>
    </source>
</evidence>
<dbReference type="PANTHER" id="PTHR47359">
    <property type="entry name" value="PEPTIDOGLYCAN DL-ENDOPEPTIDASE CWLO"/>
    <property type="match status" value="1"/>
</dbReference>
<evidence type="ECO:0000313" key="8">
    <source>
        <dbReference type="EMBL" id="QPZ37352.1"/>
    </source>
</evidence>
<dbReference type="SUPFAM" id="SSF54001">
    <property type="entry name" value="Cysteine proteinases"/>
    <property type="match status" value="1"/>
</dbReference>
<proteinExistence type="inferred from homology"/>
<evidence type="ECO:0000256" key="3">
    <source>
        <dbReference type="ARBA" id="ARBA00022801"/>
    </source>
</evidence>
<evidence type="ECO:0000259" key="7">
    <source>
        <dbReference type="PROSITE" id="PS51935"/>
    </source>
</evidence>
<evidence type="ECO:0000313" key="9">
    <source>
        <dbReference type="Proteomes" id="UP000662814"/>
    </source>
</evidence>
<dbReference type="RefSeq" id="WP_166992148.1">
    <property type="nucleotide sequence ID" value="NZ_CP061169.1"/>
</dbReference>
<evidence type="ECO:0000256" key="5">
    <source>
        <dbReference type="SAM" id="MobiDB-lite"/>
    </source>
</evidence>
<dbReference type="InterPro" id="IPR038765">
    <property type="entry name" value="Papain-like_cys_pep_sf"/>
</dbReference>
<feature type="compositionally biased region" description="Low complexity" evidence="5">
    <location>
        <begin position="169"/>
        <end position="183"/>
    </location>
</feature>
<sequence length="301" mass="31375">MALSTPTESDPSLSPSERPVTRRERRAAQIKRSTDIATARPIASRPATRSASSASGRPSARTAPSSAAPAAQPSRWKRWRSTLVMMIVVPGLCAAFALPGTFAPASQAAPLFEHQDRTANAQELSVSTEASIASVSRDTYSATSQSELDAAAAEKAAAEAAKRAEEQAANRQSSSDSSGTDTSPVAPPTTPYSLSAVFNTAKQYIGTPYVYGGATPAGFDCSGFVMYVFGQYGISLPHGVSGQAAAGTRISVSQAQPGDLVIMSGHDGFYAGNGMILDAPKPGGHVSIRPIWTSSYYIVRI</sequence>
<name>A0ABX6YG30_9MICO</name>
<comment type="similarity">
    <text evidence="1">Belongs to the peptidase C40 family.</text>
</comment>
<dbReference type="Pfam" id="PF00877">
    <property type="entry name" value="NLPC_P60"/>
    <property type="match status" value="1"/>
</dbReference>
<evidence type="ECO:0000256" key="2">
    <source>
        <dbReference type="ARBA" id="ARBA00022670"/>
    </source>
</evidence>
<keyword evidence="6" id="KW-0472">Membrane</keyword>
<keyword evidence="6" id="KW-1133">Transmembrane helix</keyword>
<feature type="compositionally biased region" description="Polar residues" evidence="5">
    <location>
        <begin position="1"/>
        <end position="15"/>
    </location>
</feature>
<organism evidence="8 9">
    <name type="scientific">Paramicrobacterium chengjingii</name>
    <dbReference type="NCBI Taxonomy" id="2769067"/>
    <lineage>
        <taxon>Bacteria</taxon>
        <taxon>Bacillati</taxon>
        <taxon>Actinomycetota</taxon>
        <taxon>Actinomycetes</taxon>
        <taxon>Micrococcales</taxon>
        <taxon>Microbacteriaceae</taxon>
        <taxon>Paramicrobacterium</taxon>
    </lineage>
</organism>
<dbReference type="Proteomes" id="UP000662814">
    <property type="component" value="Chromosome"/>
</dbReference>
<keyword evidence="6" id="KW-0812">Transmembrane</keyword>
<feature type="compositionally biased region" description="Low complexity" evidence="5">
    <location>
        <begin position="37"/>
        <end position="74"/>
    </location>
</feature>
<accession>A0ABX6YG30</accession>
<keyword evidence="9" id="KW-1185">Reference proteome</keyword>
<gene>
    <name evidence="8" type="ORF">HCR76_10910</name>
</gene>
<feature type="transmembrane region" description="Helical" evidence="6">
    <location>
        <begin position="83"/>
        <end position="102"/>
    </location>
</feature>
<dbReference type="PROSITE" id="PS51935">
    <property type="entry name" value="NLPC_P60"/>
    <property type="match status" value="1"/>
</dbReference>